<dbReference type="AlphaFoldDB" id="A0A2X2YZA1"/>
<dbReference type="Proteomes" id="UP000251670">
    <property type="component" value="Unassembled WGS sequence"/>
</dbReference>
<evidence type="ECO:0000313" key="3">
    <source>
        <dbReference type="Proteomes" id="UP000199426"/>
    </source>
</evidence>
<dbReference type="STRING" id="445960.SAMN05421542_4459"/>
<proteinExistence type="predicted"/>
<name>A0A2X2YZA1_CHRJE</name>
<accession>A0A2X2YZA1</accession>
<keyword evidence="3" id="KW-1185">Reference proteome</keyword>
<organism evidence="2 4">
    <name type="scientific">Chryseobacterium jejuense</name>
    <dbReference type="NCBI Taxonomy" id="445960"/>
    <lineage>
        <taxon>Bacteria</taxon>
        <taxon>Pseudomonadati</taxon>
        <taxon>Bacteroidota</taxon>
        <taxon>Flavobacteriia</taxon>
        <taxon>Flavobacteriales</taxon>
        <taxon>Weeksellaceae</taxon>
        <taxon>Chryseobacterium group</taxon>
        <taxon>Chryseobacterium</taxon>
    </lineage>
</organism>
<evidence type="ECO:0000313" key="1">
    <source>
        <dbReference type="EMBL" id="SDJ81437.1"/>
    </source>
</evidence>
<reference evidence="2 4" key="2">
    <citation type="submission" date="2018-06" db="EMBL/GenBank/DDBJ databases">
        <authorList>
            <consortium name="Pathogen Informatics"/>
            <person name="Doyle S."/>
        </authorList>
    </citation>
    <scope>NUCLEOTIDE SEQUENCE [LARGE SCALE GENOMIC DNA]</scope>
    <source>
        <strain evidence="2 4">NCTC13492</strain>
    </source>
</reference>
<evidence type="ECO:0000313" key="4">
    <source>
        <dbReference type="Proteomes" id="UP000251670"/>
    </source>
</evidence>
<sequence length="59" mass="6664">MMRFFCLYELINIVDIILSGTKDLQRVDSKNLTGCRNLLGFNIQSTTLSRTPNPEPSTS</sequence>
<reference evidence="1 3" key="1">
    <citation type="submission" date="2016-10" db="EMBL/GenBank/DDBJ databases">
        <authorList>
            <person name="Varghese N."/>
            <person name="Submissions S."/>
        </authorList>
    </citation>
    <scope>NUCLEOTIDE SEQUENCE [LARGE SCALE GENOMIC DNA]</scope>
    <source>
        <strain evidence="1 3">DSM 19299</strain>
    </source>
</reference>
<gene>
    <name evidence="2" type="ORF">NCTC13492_02356</name>
    <name evidence="1" type="ORF">SAMN05421542_4459</name>
</gene>
<dbReference type="EMBL" id="UAWB01000004">
    <property type="protein sequence ID" value="SQB43620.1"/>
    <property type="molecule type" value="Genomic_DNA"/>
</dbReference>
<protein>
    <submittedName>
        <fullName evidence="2">Uncharacterized protein</fullName>
    </submittedName>
</protein>
<dbReference type="Proteomes" id="UP000199426">
    <property type="component" value="Unassembled WGS sequence"/>
</dbReference>
<evidence type="ECO:0000313" key="2">
    <source>
        <dbReference type="EMBL" id="SQB43620.1"/>
    </source>
</evidence>
<dbReference type="EMBL" id="FNEG01000009">
    <property type="protein sequence ID" value="SDJ81437.1"/>
    <property type="molecule type" value="Genomic_DNA"/>
</dbReference>